<reference evidence="2 3" key="1">
    <citation type="submission" date="2019-12" db="EMBL/GenBank/DDBJ databases">
        <title>Whole-genome analyses of novel actinobacteria.</title>
        <authorList>
            <person name="Sahin N."/>
            <person name="Saygin H."/>
        </authorList>
    </citation>
    <scope>NUCLEOTIDE SEQUENCE [LARGE SCALE GENOMIC DNA]</scope>
    <source>
        <strain evidence="2 3">KC615</strain>
    </source>
</reference>
<keyword evidence="3" id="KW-1185">Reference proteome</keyword>
<keyword evidence="1" id="KW-1133">Transmembrane helix</keyword>
<feature type="transmembrane region" description="Helical" evidence="1">
    <location>
        <begin position="98"/>
        <end position="122"/>
    </location>
</feature>
<keyword evidence="1" id="KW-0812">Transmembrane</keyword>
<organism evidence="2 3">
    <name type="scientific">Shimazuella alba</name>
    <dbReference type="NCBI Taxonomy" id="2690964"/>
    <lineage>
        <taxon>Bacteria</taxon>
        <taxon>Bacillati</taxon>
        <taxon>Bacillota</taxon>
        <taxon>Bacilli</taxon>
        <taxon>Bacillales</taxon>
        <taxon>Thermoactinomycetaceae</taxon>
        <taxon>Shimazuella</taxon>
    </lineage>
</organism>
<dbReference type="EMBL" id="WUUL01000003">
    <property type="protein sequence ID" value="MXQ53284.1"/>
    <property type="molecule type" value="Genomic_DNA"/>
</dbReference>
<protein>
    <submittedName>
        <fullName evidence="2">DoxX protein</fullName>
    </submittedName>
</protein>
<dbReference type="Proteomes" id="UP000430692">
    <property type="component" value="Unassembled WGS sequence"/>
</dbReference>
<proteinExistence type="predicted"/>
<evidence type="ECO:0000256" key="1">
    <source>
        <dbReference type="SAM" id="Phobius"/>
    </source>
</evidence>
<comment type="caution">
    <text evidence="2">The sequence shown here is derived from an EMBL/GenBank/DDBJ whole genome shotgun (WGS) entry which is preliminary data.</text>
</comment>
<feature type="transmembrane region" description="Helical" evidence="1">
    <location>
        <begin position="41"/>
        <end position="64"/>
    </location>
</feature>
<accession>A0A6I4VXV1</accession>
<sequence length="127" mass="14238">MMKKITLILRILLGLLLFFLGINNLLNPSYSMEFSEPANHLMLALIESGYMMPTVYSVMALVGLSLLINRFVPLALVLLTPISVNMILFHLFLDIASILPSLVIGLLQIYLIFTHIASYQCLLKAKN</sequence>
<dbReference type="RefSeq" id="WP_160800639.1">
    <property type="nucleotide sequence ID" value="NZ_WUUL01000003.1"/>
</dbReference>
<feature type="transmembrane region" description="Helical" evidence="1">
    <location>
        <begin position="71"/>
        <end position="92"/>
    </location>
</feature>
<evidence type="ECO:0000313" key="2">
    <source>
        <dbReference type="EMBL" id="MXQ53284.1"/>
    </source>
</evidence>
<evidence type="ECO:0000313" key="3">
    <source>
        <dbReference type="Proteomes" id="UP000430692"/>
    </source>
</evidence>
<gene>
    <name evidence="2" type="ORF">GSM42_05965</name>
</gene>
<keyword evidence="1" id="KW-0472">Membrane</keyword>
<name>A0A6I4VXV1_9BACL</name>
<dbReference type="AlphaFoldDB" id="A0A6I4VXV1"/>